<organism evidence="2 3">
    <name type="scientific">Rotaria sordida</name>
    <dbReference type="NCBI Taxonomy" id="392033"/>
    <lineage>
        <taxon>Eukaryota</taxon>
        <taxon>Metazoa</taxon>
        <taxon>Spiralia</taxon>
        <taxon>Gnathifera</taxon>
        <taxon>Rotifera</taxon>
        <taxon>Eurotatoria</taxon>
        <taxon>Bdelloidea</taxon>
        <taxon>Philodinida</taxon>
        <taxon>Philodinidae</taxon>
        <taxon>Rotaria</taxon>
    </lineage>
</organism>
<proteinExistence type="predicted"/>
<protein>
    <recommendedName>
        <fullName evidence="4">Beta-defensin</fullName>
    </recommendedName>
</protein>
<evidence type="ECO:0000313" key="2">
    <source>
        <dbReference type="EMBL" id="CAF1179627.1"/>
    </source>
</evidence>
<evidence type="ECO:0000313" key="3">
    <source>
        <dbReference type="Proteomes" id="UP000663864"/>
    </source>
</evidence>
<evidence type="ECO:0000256" key="1">
    <source>
        <dbReference type="SAM" id="SignalP"/>
    </source>
</evidence>
<comment type="caution">
    <text evidence="2">The sequence shown here is derived from an EMBL/GenBank/DDBJ whole genome shotgun (WGS) entry which is preliminary data.</text>
</comment>
<feature type="chain" id="PRO_5032356813" description="Beta-defensin" evidence="1">
    <location>
        <begin position="21"/>
        <end position="85"/>
    </location>
</feature>
<dbReference type="AlphaFoldDB" id="A0A814UUY6"/>
<reference evidence="2" key="1">
    <citation type="submission" date="2021-02" db="EMBL/GenBank/DDBJ databases">
        <authorList>
            <person name="Nowell W R."/>
        </authorList>
    </citation>
    <scope>NUCLEOTIDE SEQUENCE</scope>
</reference>
<dbReference type="Proteomes" id="UP000663864">
    <property type="component" value="Unassembled WGS sequence"/>
</dbReference>
<keyword evidence="1" id="KW-0732">Signal</keyword>
<dbReference type="PROSITE" id="PS51257">
    <property type="entry name" value="PROKAR_LIPOPROTEIN"/>
    <property type="match status" value="1"/>
</dbReference>
<dbReference type="EMBL" id="CAJNOT010001306">
    <property type="protein sequence ID" value="CAF1179627.1"/>
    <property type="molecule type" value="Genomic_DNA"/>
</dbReference>
<evidence type="ECO:0008006" key="4">
    <source>
        <dbReference type="Google" id="ProtNLM"/>
    </source>
</evidence>
<accession>A0A814UUY6</accession>
<feature type="signal peptide" evidence="1">
    <location>
        <begin position="1"/>
        <end position="20"/>
    </location>
</feature>
<gene>
    <name evidence="2" type="ORF">ZHD862_LOCUS21683</name>
</gene>
<sequence>MKLFFGTFVAFILLFSTASAFLLSSCKKWSETCRTSTSCCPMKGHRMVCAPHRKICGKKTCCITEVEAQQDKQASIIRNRRPKSK</sequence>
<name>A0A814UUY6_9BILA</name>